<reference evidence="2 3" key="1">
    <citation type="submission" date="2023-07" db="EMBL/GenBank/DDBJ databases">
        <title>Genomic Encyclopedia of Type Strains, Phase IV (KMG-IV): sequencing the most valuable type-strain genomes for metagenomic binning, comparative biology and taxonomic classification.</title>
        <authorList>
            <person name="Goeker M."/>
        </authorList>
    </citation>
    <scope>NUCLEOTIDE SEQUENCE [LARGE SCALE GENOMIC DNA]</scope>
    <source>
        <strain evidence="2 3">DSM 1400</strain>
    </source>
</reference>
<keyword evidence="1" id="KW-0812">Transmembrane</keyword>
<name>A0ABU0JSG9_HATLI</name>
<gene>
    <name evidence="2" type="ORF">QOZ93_001792</name>
</gene>
<dbReference type="Proteomes" id="UP001224418">
    <property type="component" value="Unassembled WGS sequence"/>
</dbReference>
<comment type="caution">
    <text evidence="2">The sequence shown here is derived from an EMBL/GenBank/DDBJ whole genome shotgun (WGS) entry which is preliminary data.</text>
</comment>
<dbReference type="Pfam" id="PF14014">
    <property type="entry name" value="DUF4230"/>
    <property type="match status" value="1"/>
</dbReference>
<accession>A0ABU0JSG9</accession>
<evidence type="ECO:0000313" key="3">
    <source>
        <dbReference type="Proteomes" id="UP001224418"/>
    </source>
</evidence>
<keyword evidence="3" id="KW-1185">Reference proteome</keyword>
<keyword evidence="1" id="KW-1133">Transmembrane helix</keyword>
<evidence type="ECO:0000313" key="2">
    <source>
        <dbReference type="EMBL" id="MDQ0480048.1"/>
    </source>
</evidence>
<organism evidence="2 3">
    <name type="scientific">Hathewaya limosa</name>
    <name type="common">Clostridium limosum</name>
    <dbReference type="NCBI Taxonomy" id="1536"/>
    <lineage>
        <taxon>Bacteria</taxon>
        <taxon>Bacillati</taxon>
        <taxon>Bacillota</taxon>
        <taxon>Clostridia</taxon>
        <taxon>Eubacteriales</taxon>
        <taxon>Clostridiaceae</taxon>
        <taxon>Hathewaya</taxon>
    </lineage>
</organism>
<evidence type="ECO:0000256" key="1">
    <source>
        <dbReference type="SAM" id="Phobius"/>
    </source>
</evidence>
<sequence>MDIRPQINNNINKNNTELNKKNKLFKCPKIRIGFFIALMCVGFALSFFSGMKINKARTIDTSTIADKIDKVSELSSLKYNYSSVVTLKDSMKIKNFSIPFTGKSFIIKYNGYIKFGTNLKKKTITISPDRKKVNISLENCKVLDNVADTKNLLVYDESYSVFNRYGAQDMIDEIGKEQKKVEKELIEEGYIEKANNEVKTLLKGVLQDMGFESISINFK</sequence>
<dbReference type="InterPro" id="IPR025324">
    <property type="entry name" value="DUF4230"/>
</dbReference>
<evidence type="ECO:0008006" key="4">
    <source>
        <dbReference type="Google" id="ProtNLM"/>
    </source>
</evidence>
<protein>
    <recommendedName>
        <fullName evidence="4">DUF4230 domain-containing protein</fullName>
    </recommendedName>
</protein>
<dbReference type="RefSeq" id="WP_307355957.1">
    <property type="nucleotide sequence ID" value="NZ_BAAACJ010000019.1"/>
</dbReference>
<feature type="transmembrane region" description="Helical" evidence="1">
    <location>
        <begin position="30"/>
        <end position="51"/>
    </location>
</feature>
<keyword evidence="1" id="KW-0472">Membrane</keyword>
<proteinExistence type="predicted"/>
<dbReference type="EMBL" id="JAUSWN010000014">
    <property type="protein sequence ID" value="MDQ0480048.1"/>
    <property type="molecule type" value="Genomic_DNA"/>
</dbReference>